<dbReference type="GO" id="GO:0042781">
    <property type="term" value="F:3'-tRNA processing endoribonuclease activity"/>
    <property type="evidence" value="ECO:0007669"/>
    <property type="project" value="TreeGrafter"/>
</dbReference>
<dbReference type="OrthoDB" id="9803916at2"/>
<dbReference type="InParanoid" id="E8R4K9"/>
<dbReference type="STRING" id="575540.Isop_0003"/>
<protein>
    <submittedName>
        <fullName evidence="2">Beta-lactamase domain-containing protein</fullName>
    </submittedName>
</protein>
<evidence type="ECO:0000313" key="2">
    <source>
        <dbReference type="EMBL" id="ADV60600.1"/>
    </source>
</evidence>
<evidence type="ECO:0000313" key="3">
    <source>
        <dbReference type="Proteomes" id="UP000008631"/>
    </source>
</evidence>
<dbReference type="SMART" id="SM00849">
    <property type="entry name" value="Lactamase_B"/>
    <property type="match status" value="1"/>
</dbReference>
<dbReference type="Proteomes" id="UP000008631">
    <property type="component" value="Chromosome"/>
</dbReference>
<sequence length="256" mass="28617">MPAPPLRLLPLGVGEAFTRLYYTFGLAVEYDGRWLLIDCPHPIRKMIHEAGQAAGLPFDLEQVEAVLITHLHADHVSGVEDFGFFNYFALGRRARVVIHPELAGPLWDDLLAAGMGRMRFQAGEPFEPIDRERYFETIPLEPGQRLTLGPFEVESHPTTHSLPCQGYRVTAAGRTLAVSGDTAFDPVLLAWLTCNAHLIVHEVTTHDPPGMHTHLTQLAALPSELRERLRLVHYPDDYDLDASPIRPLRQGVVELV</sequence>
<reference key="1">
    <citation type="submission" date="2010-11" db="EMBL/GenBank/DDBJ databases">
        <title>The complete sequence of chromosome of Isophaera pallida ATCC 43644.</title>
        <authorList>
            <consortium name="US DOE Joint Genome Institute (JGI-PGF)"/>
            <person name="Lucas S."/>
            <person name="Copeland A."/>
            <person name="Lapidus A."/>
            <person name="Bruce D."/>
            <person name="Goodwin L."/>
            <person name="Pitluck S."/>
            <person name="Kyrpides N."/>
            <person name="Mavromatis K."/>
            <person name="Pagani I."/>
            <person name="Ivanova N."/>
            <person name="Saunders E."/>
            <person name="Brettin T."/>
            <person name="Detter J.C."/>
            <person name="Han C."/>
            <person name="Tapia R."/>
            <person name="Land M."/>
            <person name="Hauser L."/>
            <person name="Markowitz V."/>
            <person name="Cheng J.-F."/>
            <person name="Hugenholtz P."/>
            <person name="Woyke T."/>
            <person name="Wu D."/>
            <person name="Eisen J.A."/>
        </authorList>
    </citation>
    <scope>NUCLEOTIDE SEQUENCE</scope>
    <source>
        <strain>ATCC 43644</strain>
    </source>
</reference>
<dbReference type="HOGENOM" id="CLU_096503_1_0_0"/>
<evidence type="ECO:0000259" key="1">
    <source>
        <dbReference type="SMART" id="SM00849"/>
    </source>
</evidence>
<dbReference type="PANTHER" id="PTHR46018">
    <property type="entry name" value="ZINC PHOSPHODIESTERASE ELAC PROTEIN 1"/>
    <property type="match status" value="1"/>
</dbReference>
<gene>
    <name evidence="2" type="ordered locus">Isop_0003</name>
</gene>
<reference evidence="2 3" key="2">
    <citation type="journal article" date="2011" name="Stand. Genomic Sci.">
        <title>Complete genome sequence of Isosphaera pallida type strain (IS1B).</title>
        <authorList>
            <consortium name="US DOE Joint Genome Institute (JGI-PGF)"/>
            <person name="Goker M."/>
            <person name="Cleland D."/>
            <person name="Saunders E."/>
            <person name="Lapidus A."/>
            <person name="Nolan M."/>
            <person name="Lucas S."/>
            <person name="Hammon N."/>
            <person name="Deshpande S."/>
            <person name="Cheng J.F."/>
            <person name="Tapia R."/>
            <person name="Han C."/>
            <person name="Goodwin L."/>
            <person name="Pitluck S."/>
            <person name="Liolios K."/>
            <person name="Pagani I."/>
            <person name="Ivanova N."/>
            <person name="Mavromatis K."/>
            <person name="Pati A."/>
            <person name="Chen A."/>
            <person name="Palaniappan K."/>
            <person name="Land M."/>
            <person name="Hauser L."/>
            <person name="Chang Y.J."/>
            <person name="Jeffries C.D."/>
            <person name="Detter J.C."/>
            <person name="Beck B."/>
            <person name="Woyke T."/>
            <person name="Bristow J."/>
            <person name="Eisen J.A."/>
            <person name="Markowitz V."/>
            <person name="Hugenholtz P."/>
            <person name="Kyrpides N.C."/>
            <person name="Klenk H.P."/>
        </authorList>
    </citation>
    <scope>NUCLEOTIDE SEQUENCE [LARGE SCALE GENOMIC DNA]</scope>
    <source>
        <strain evidence="3">ATCC 43644 / DSM 9630 / IS1B</strain>
    </source>
</reference>
<dbReference type="GO" id="GO:0046872">
    <property type="term" value="F:metal ion binding"/>
    <property type="evidence" value="ECO:0007669"/>
    <property type="project" value="UniProtKB-KW"/>
</dbReference>
<feature type="domain" description="Metallo-beta-lactamase" evidence="1">
    <location>
        <begin position="22"/>
        <end position="233"/>
    </location>
</feature>
<dbReference type="Pfam" id="PF23023">
    <property type="entry name" value="Anti-Pycsar_Apyc1"/>
    <property type="match status" value="1"/>
</dbReference>
<dbReference type="AlphaFoldDB" id="E8R4K9"/>
<proteinExistence type="predicted"/>
<keyword evidence="3" id="KW-1185">Reference proteome</keyword>
<dbReference type="InterPro" id="IPR001279">
    <property type="entry name" value="Metallo-B-lactamas"/>
</dbReference>
<accession>E8R4K9</accession>
<dbReference type="RefSeq" id="WP_013562889.1">
    <property type="nucleotide sequence ID" value="NC_014962.1"/>
</dbReference>
<dbReference type="PANTHER" id="PTHR46018:SF2">
    <property type="entry name" value="ZINC PHOSPHODIESTERASE ELAC PROTEIN 1"/>
    <property type="match status" value="1"/>
</dbReference>
<dbReference type="KEGG" id="ipa:Isop_0003"/>
<name>E8R4K9_ISOPI</name>
<dbReference type="InterPro" id="IPR036866">
    <property type="entry name" value="RibonucZ/Hydroxyglut_hydro"/>
</dbReference>
<dbReference type="SUPFAM" id="SSF56281">
    <property type="entry name" value="Metallo-hydrolase/oxidoreductase"/>
    <property type="match status" value="1"/>
</dbReference>
<organism evidence="2 3">
    <name type="scientific">Isosphaera pallida (strain ATCC 43644 / DSM 9630 / IS1B)</name>
    <dbReference type="NCBI Taxonomy" id="575540"/>
    <lineage>
        <taxon>Bacteria</taxon>
        <taxon>Pseudomonadati</taxon>
        <taxon>Planctomycetota</taxon>
        <taxon>Planctomycetia</taxon>
        <taxon>Isosphaerales</taxon>
        <taxon>Isosphaeraceae</taxon>
        <taxon>Isosphaera</taxon>
    </lineage>
</organism>
<dbReference type="EMBL" id="CP002353">
    <property type="protein sequence ID" value="ADV60600.1"/>
    <property type="molecule type" value="Genomic_DNA"/>
</dbReference>
<dbReference type="eggNOG" id="COG1234">
    <property type="taxonomic scope" value="Bacteria"/>
</dbReference>
<dbReference type="Gene3D" id="3.60.15.10">
    <property type="entry name" value="Ribonuclease Z/Hydroxyacylglutathione hydrolase-like"/>
    <property type="match status" value="1"/>
</dbReference>